<evidence type="ECO:0000256" key="3">
    <source>
        <dbReference type="ARBA" id="ARBA00005189"/>
    </source>
</evidence>
<comment type="similarity">
    <text evidence="4 14">Belongs to the diacylglycerol acyltransferase family.</text>
</comment>
<evidence type="ECO:0000256" key="10">
    <source>
        <dbReference type="ARBA" id="ARBA00022989"/>
    </source>
</evidence>
<dbReference type="EC" id="2.3.1.-" evidence="14"/>
<organism evidence="15 16">
    <name type="scientific">Trichinella pseudospiralis</name>
    <name type="common">Parasitic roundworm</name>
    <dbReference type="NCBI Taxonomy" id="6337"/>
    <lineage>
        <taxon>Eukaryota</taxon>
        <taxon>Metazoa</taxon>
        <taxon>Ecdysozoa</taxon>
        <taxon>Nematoda</taxon>
        <taxon>Enoplea</taxon>
        <taxon>Dorylaimia</taxon>
        <taxon>Trichinellida</taxon>
        <taxon>Trichinellidae</taxon>
        <taxon>Trichinella</taxon>
    </lineage>
</organism>
<evidence type="ECO:0000256" key="9">
    <source>
        <dbReference type="ARBA" id="ARBA00022824"/>
    </source>
</evidence>
<keyword evidence="8" id="KW-0319">Glycerol metabolism</keyword>
<evidence type="ECO:0000256" key="8">
    <source>
        <dbReference type="ARBA" id="ARBA00022798"/>
    </source>
</evidence>
<evidence type="ECO:0000256" key="5">
    <source>
        <dbReference type="ARBA" id="ARBA00022516"/>
    </source>
</evidence>
<evidence type="ECO:0000256" key="1">
    <source>
        <dbReference type="ARBA" id="ARBA00004477"/>
    </source>
</evidence>
<comment type="subcellular location">
    <subcellularLocation>
        <location evidence="1 14">Endoplasmic reticulum membrane</location>
        <topology evidence="1 14">Multi-pass membrane protein</topology>
    </subcellularLocation>
</comment>
<evidence type="ECO:0000256" key="4">
    <source>
        <dbReference type="ARBA" id="ARBA00005420"/>
    </source>
</evidence>
<feature type="non-terminal residue" evidence="15">
    <location>
        <position position="1"/>
    </location>
</feature>
<keyword evidence="6 14" id="KW-0808">Transferase</keyword>
<dbReference type="GO" id="GO:0004144">
    <property type="term" value="F:diacylglycerol O-acyltransferase activity"/>
    <property type="evidence" value="ECO:0007669"/>
    <property type="project" value="TreeGrafter"/>
</dbReference>
<comment type="pathway">
    <text evidence="2">Glycerolipid metabolism; triacylglycerol biosynthesis.</text>
</comment>
<proteinExistence type="inferred from homology"/>
<evidence type="ECO:0000256" key="12">
    <source>
        <dbReference type="ARBA" id="ARBA00023136"/>
    </source>
</evidence>
<evidence type="ECO:0000256" key="7">
    <source>
        <dbReference type="ARBA" id="ARBA00022692"/>
    </source>
</evidence>
<dbReference type="Pfam" id="PF03982">
    <property type="entry name" value="DAGAT"/>
    <property type="match status" value="1"/>
</dbReference>
<dbReference type="GO" id="GO:0006071">
    <property type="term" value="P:glycerol metabolic process"/>
    <property type="evidence" value="ECO:0007669"/>
    <property type="project" value="UniProtKB-KW"/>
</dbReference>
<keyword evidence="13 15" id="KW-0012">Acyltransferase</keyword>
<comment type="caution">
    <text evidence="15">The sequence shown here is derived from an EMBL/GenBank/DDBJ whole genome shotgun (WGS) entry which is preliminary data.</text>
</comment>
<name>A0A0V1EE33_TRIPS</name>
<feature type="transmembrane region" description="Helical" evidence="14">
    <location>
        <begin position="90"/>
        <end position="107"/>
    </location>
</feature>
<accession>A0A0V1EE33</accession>
<evidence type="ECO:0000256" key="13">
    <source>
        <dbReference type="ARBA" id="ARBA00023315"/>
    </source>
</evidence>
<dbReference type="AlphaFoldDB" id="A0A0V1EE33"/>
<dbReference type="PANTHER" id="PTHR12317">
    <property type="entry name" value="DIACYLGLYCEROL O-ACYLTRANSFERASE"/>
    <property type="match status" value="1"/>
</dbReference>
<dbReference type="GO" id="GO:0019432">
    <property type="term" value="P:triglyceride biosynthetic process"/>
    <property type="evidence" value="ECO:0007669"/>
    <property type="project" value="TreeGrafter"/>
</dbReference>
<feature type="transmembrane region" description="Helical" evidence="14">
    <location>
        <begin position="61"/>
        <end position="84"/>
    </location>
</feature>
<keyword evidence="10 14" id="KW-1133">Transmembrane helix</keyword>
<evidence type="ECO:0000256" key="2">
    <source>
        <dbReference type="ARBA" id="ARBA00004771"/>
    </source>
</evidence>
<keyword evidence="9 14" id="KW-0256">Endoplasmic reticulum</keyword>
<comment type="pathway">
    <text evidence="3">Lipid metabolism.</text>
</comment>
<dbReference type="InterPro" id="IPR007130">
    <property type="entry name" value="DAGAT"/>
</dbReference>
<gene>
    <name evidence="15" type="primary">dgat2</name>
    <name evidence="15" type="ORF">T4A_5607</name>
</gene>
<dbReference type="GO" id="GO:0005789">
    <property type="term" value="C:endoplasmic reticulum membrane"/>
    <property type="evidence" value="ECO:0007669"/>
    <property type="project" value="UniProtKB-SubCell"/>
</dbReference>
<evidence type="ECO:0000256" key="14">
    <source>
        <dbReference type="RuleBase" id="RU367023"/>
    </source>
</evidence>
<reference evidence="15 16" key="1">
    <citation type="submission" date="2015-01" db="EMBL/GenBank/DDBJ databases">
        <title>Evolution of Trichinella species and genotypes.</title>
        <authorList>
            <person name="Korhonen P.K."/>
            <person name="Edoardo P."/>
            <person name="Giuseppe L.R."/>
            <person name="Gasser R.B."/>
        </authorList>
    </citation>
    <scope>NUCLEOTIDE SEQUENCE [LARGE SCALE GENOMIC DNA]</scope>
    <source>
        <strain evidence="15">ISS13</strain>
    </source>
</reference>
<evidence type="ECO:0000256" key="6">
    <source>
        <dbReference type="ARBA" id="ARBA00022679"/>
    </source>
</evidence>
<dbReference type="Proteomes" id="UP000054632">
    <property type="component" value="Unassembled WGS sequence"/>
</dbReference>
<evidence type="ECO:0000313" key="16">
    <source>
        <dbReference type="Proteomes" id="UP000054632"/>
    </source>
</evidence>
<dbReference type="CDD" id="cd07987">
    <property type="entry name" value="LPLAT_MGAT-like"/>
    <property type="match status" value="1"/>
</dbReference>
<dbReference type="PANTHER" id="PTHR12317:SF0">
    <property type="entry name" value="ACYLTRANSFERASE"/>
    <property type="match status" value="1"/>
</dbReference>
<keyword evidence="11" id="KW-0443">Lipid metabolism</keyword>
<sequence>LEMLNLNFSQTFLSSYESDKQRGILKNLILSQLADTGGPTMVEGVSKAGPGDSVANWIMEILLVSFYVALFLSPYFICCFIIYVVLFTRYWWLIALYTIWMIVDHHTSKRGSRPRHFIRKWKIWNYFRDYFPITLIKTADLDPDQNYIFGVHPHGVMAFSAFCNFCTEATNFSGLFPNLKIPRLCILSGQFWFPIRRELLLLAGMIDASQSSISWMLNGEGKGQVVAIIVGGSLESLDAVPGRNQLVLLRRKGFIREAIQSGAWLVPVYSFGENDVYSQLEGRSQQSMLRKLQYIWYRFFGWPPALIYGQGFAENTFGIYPYRRPIRTVVGEPIPVQQCDHPDEQMISHLHALYVQKLTELFERYKPSDDWKLLIQ</sequence>
<evidence type="ECO:0000313" key="15">
    <source>
        <dbReference type="EMBL" id="KRY71880.1"/>
    </source>
</evidence>
<keyword evidence="7 14" id="KW-0812">Transmembrane</keyword>
<keyword evidence="5" id="KW-0444">Lipid biosynthesis</keyword>
<keyword evidence="12 14" id="KW-0472">Membrane</keyword>
<dbReference type="EMBL" id="JYDR01000051">
    <property type="protein sequence ID" value="KRY71880.1"/>
    <property type="molecule type" value="Genomic_DNA"/>
</dbReference>
<evidence type="ECO:0000256" key="11">
    <source>
        <dbReference type="ARBA" id="ARBA00023098"/>
    </source>
</evidence>
<protein>
    <recommendedName>
        <fullName evidence="14">Acyltransferase</fullName>
        <ecNumber evidence="14">2.3.1.-</ecNumber>
    </recommendedName>
</protein>